<dbReference type="AlphaFoldDB" id="Q873E0"/>
<dbReference type="eggNOG" id="ENOG502RKMX">
    <property type="taxonomic scope" value="Eukaryota"/>
</dbReference>
<reference evidence="1" key="2">
    <citation type="submission" date="2003-03" db="EMBL/GenBank/DDBJ databases">
        <authorList>
            <person name="German Neurospora genome project"/>
        </authorList>
    </citation>
    <scope>NUCLEOTIDE SEQUENCE</scope>
</reference>
<dbReference type="EMBL" id="BX284750">
    <property type="protein sequence ID" value="CAD70368.1"/>
    <property type="molecule type" value="Genomic_DNA"/>
</dbReference>
<gene>
    <name evidence="1" type="primary">B17B1.010</name>
</gene>
<organism evidence="1">
    <name type="scientific">Neurospora crassa</name>
    <dbReference type="NCBI Taxonomy" id="5141"/>
    <lineage>
        <taxon>Eukaryota</taxon>
        <taxon>Fungi</taxon>
        <taxon>Dikarya</taxon>
        <taxon>Ascomycota</taxon>
        <taxon>Pezizomycotina</taxon>
        <taxon>Sordariomycetes</taxon>
        <taxon>Sordariomycetidae</taxon>
        <taxon>Sordariales</taxon>
        <taxon>Sordariaceae</taxon>
        <taxon>Neurospora</taxon>
    </lineage>
</organism>
<proteinExistence type="predicted"/>
<evidence type="ECO:0000313" key="1">
    <source>
        <dbReference type="EMBL" id="CAD70368.1"/>
    </source>
</evidence>
<reference evidence="1" key="1">
    <citation type="submission" date="2003-03" db="EMBL/GenBank/DDBJ databases">
        <authorList>
            <person name="Schulte U."/>
            <person name="Aign V."/>
            <person name="Hoheisel J."/>
            <person name="Brandt P."/>
            <person name="Fartmann B."/>
            <person name="Holland R."/>
            <person name="Nyakatura G."/>
            <person name="Mewes H.W."/>
            <person name="Mannhaupt G."/>
        </authorList>
    </citation>
    <scope>NUCLEOTIDE SEQUENCE</scope>
</reference>
<sequence>MEDHALCPECVRAARKNTREEPGGGSQRFWQKEAEASSIIPWEMNGRMDDQIQAHFCQVEGWQRRTAASKLLRPKVAHAPIIAGPVPKGPSISRKWEVSEMEGSRALWLWWVEGGVAQAGHKWDQKEGEVDTDPPGKRNRVDTQFWKARKVWMKWMSWIKNP</sequence>
<name>Q873E0_NEUCS</name>
<protein>
    <submittedName>
        <fullName evidence="1">Uncharacterized protein B17B1.010</fullName>
    </submittedName>
</protein>
<dbReference type="HOGENOM" id="CLU_150175_0_0_1"/>
<accession>Q873E0</accession>